<sequence length="89" mass="9336">MHSRVGPLDADCSGAGVGKLGSGLVFVPFERVVGHLAFDDAGLAAQASVRQEAFEQVTLGQDMGSDQQLRGEVCPAGRTRCAGRSTEFR</sequence>
<evidence type="ECO:0000313" key="2">
    <source>
        <dbReference type="Proteomes" id="UP000646776"/>
    </source>
</evidence>
<gene>
    <name evidence="1" type="ORF">GCM10010226_85360</name>
</gene>
<dbReference type="EMBL" id="BMSA01000045">
    <property type="protein sequence ID" value="GGT94507.1"/>
    <property type="molecule type" value="Genomic_DNA"/>
</dbReference>
<dbReference type="Proteomes" id="UP000646776">
    <property type="component" value="Unassembled WGS sequence"/>
</dbReference>
<proteinExistence type="predicted"/>
<organism evidence="1 2">
    <name type="scientific">Streptomyces phaeofaciens</name>
    <dbReference type="NCBI Taxonomy" id="68254"/>
    <lineage>
        <taxon>Bacteria</taxon>
        <taxon>Bacillati</taxon>
        <taxon>Actinomycetota</taxon>
        <taxon>Actinomycetes</taxon>
        <taxon>Kitasatosporales</taxon>
        <taxon>Streptomycetaceae</taxon>
        <taxon>Streptomyces</taxon>
    </lineage>
</organism>
<name>A0A918HQ20_9ACTN</name>
<evidence type="ECO:0000313" key="1">
    <source>
        <dbReference type="EMBL" id="GGT94507.1"/>
    </source>
</evidence>
<accession>A0A918HQ20</accession>
<keyword evidence="2" id="KW-1185">Reference proteome</keyword>
<reference evidence="1" key="1">
    <citation type="journal article" date="2014" name="Int. J. Syst. Evol. Microbiol.">
        <title>Complete genome sequence of Corynebacterium casei LMG S-19264T (=DSM 44701T), isolated from a smear-ripened cheese.</title>
        <authorList>
            <consortium name="US DOE Joint Genome Institute (JGI-PGF)"/>
            <person name="Walter F."/>
            <person name="Albersmeier A."/>
            <person name="Kalinowski J."/>
            <person name="Ruckert C."/>
        </authorList>
    </citation>
    <scope>NUCLEOTIDE SEQUENCE</scope>
    <source>
        <strain evidence="1">JCM 4125</strain>
    </source>
</reference>
<comment type="caution">
    <text evidence="1">The sequence shown here is derived from an EMBL/GenBank/DDBJ whole genome shotgun (WGS) entry which is preliminary data.</text>
</comment>
<protein>
    <submittedName>
        <fullName evidence="1">Uncharacterized protein</fullName>
    </submittedName>
</protein>
<reference evidence="1" key="2">
    <citation type="submission" date="2020-09" db="EMBL/GenBank/DDBJ databases">
        <authorList>
            <person name="Sun Q."/>
            <person name="Ohkuma M."/>
        </authorList>
    </citation>
    <scope>NUCLEOTIDE SEQUENCE</scope>
    <source>
        <strain evidence="1">JCM 4125</strain>
    </source>
</reference>
<dbReference type="AlphaFoldDB" id="A0A918HQ20"/>